<dbReference type="EMBL" id="AMFJ01021663">
    <property type="protein sequence ID" value="EKD65888.1"/>
    <property type="molecule type" value="Genomic_DNA"/>
</dbReference>
<dbReference type="PANTHER" id="PTHR45138">
    <property type="entry name" value="REGULATORY COMPONENTS OF SENSORY TRANSDUCTION SYSTEM"/>
    <property type="match status" value="1"/>
</dbReference>
<dbReference type="PROSITE" id="PS50887">
    <property type="entry name" value="GGDEF"/>
    <property type="match status" value="1"/>
</dbReference>
<dbReference type="SUPFAM" id="SSF55073">
    <property type="entry name" value="Nucleotide cyclase"/>
    <property type="match status" value="1"/>
</dbReference>
<proteinExistence type="predicted"/>
<evidence type="ECO:0000259" key="1">
    <source>
        <dbReference type="PROSITE" id="PS50887"/>
    </source>
</evidence>
<dbReference type="Gene3D" id="3.30.70.270">
    <property type="match status" value="1"/>
</dbReference>
<dbReference type="InterPro" id="IPR000160">
    <property type="entry name" value="GGDEF_dom"/>
</dbReference>
<gene>
    <name evidence="2" type="ORF">ACD_49C00077G0016</name>
</gene>
<evidence type="ECO:0000313" key="2">
    <source>
        <dbReference type="EMBL" id="EKD65888.1"/>
    </source>
</evidence>
<sequence length="303" mass="36027">MVNKKPGNNGNLGDVTWVNQELLNAVEAEQNKTALLIQDLLKMAEDYEKSISESTAQTAEQVEKTKKTVELLLDLSAKITNPDNDICADISSQSLHVIGEAIKNQQFFASQLIEKNQEITNLKIQTQELTHKAFYDELTWLGNRHLFKKTFLAFKNDFVEKWQIFSMAMFDLDDFKQINDQYSHEVWDKALNFFSNRLRDFFSEKLWEKWILLRLWWEEFGVLSQIWKKEMYNLMESFRKKASKTYELKHKKPWEPEEKEQIKLTFSWWVVEFKDKLSANQIHKECGEKLKEAKKKWKNVIIK</sequence>
<feature type="domain" description="GGDEF" evidence="1">
    <location>
        <begin position="163"/>
        <end position="303"/>
    </location>
</feature>
<dbReference type="NCBIfam" id="TIGR00254">
    <property type="entry name" value="GGDEF"/>
    <property type="match status" value="1"/>
</dbReference>
<dbReference type="SMART" id="SM00267">
    <property type="entry name" value="GGDEF"/>
    <property type="match status" value="1"/>
</dbReference>
<organism evidence="2">
    <name type="scientific">uncultured bacterium</name>
    <name type="common">gcode 4</name>
    <dbReference type="NCBI Taxonomy" id="1234023"/>
    <lineage>
        <taxon>Bacteria</taxon>
        <taxon>environmental samples</taxon>
    </lineage>
</organism>
<dbReference type="InterPro" id="IPR043128">
    <property type="entry name" value="Rev_trsase/Diguanyl_cyclase"/>
</dbReference>
<dbReference type="InterPro" id="IPR029787">
    <property type="entry name" value="Nucleotide_cyclase"/>
</dbReference>
<reference evidence="2" key="1">
    <citation type="journal article" date="2012" name="Science">
        <title>Fermentation, hydrogen, and sulfur metabolism in multiple uncultivated bacterial phyla.</title>
        <authorList>
            <person name="Wrighton K.C."/>
            <person name="Thomas B.C."/>
            <person name="Sharon I."/>
            <person name="Miller C.S."/>
            <person name="Castelle C.J."/>
            <person name="VerBerkmoes N.C."/>
            <person name="Wilkins M.J."/>
            <person name="Hettich R.L."/>
            <person name="Lipton M.S."/>
            <person name="Williams K.H."/>
            <person name="Long P.E."/>
            <person name="Banfield J.F."/>
        </authorList>
    </citation>
    <scope>NUCLEOTIDE SEQUENCE [LARGE SCALE GENOMIC DNA]</scope>
</reference>
<dbReference type="AlphaFoldDB" id="K2BAU7"/>
<comment type="caution">
    <text evidence="2">The sequence shown here is derived from an EMBL/GenBank/DDBJ whole genome shotgun (WGS) entry which is preliminary data.</text>
</comment>
<dbReference type="InterPro" id="IPR050469">
    <property type="entry name" value="Diguanylate_Cyclase"/>
</dbReference>
<accession>K2BAU7</accession>
<dbReference type="GO" id="GO:0052621">
    <property type="term" value="F:diguanylate cyclase activity"/>
    <property type="evidence" value="ECO:0007669"/>
    <property type="project" value="TreeGrafter"/>
</dbReference>
<dbReference type="PANTHER" id="PTHR45138:SF9">
    <property type="entry name" value="DIGUANYLATE CYCLASE DGCM-RELATED"/>
    <property type="match status" value="1"/>
</dbReference>
<dbReference type="Pfam" id="PF00990">
    <property type="entry name" value="GGDEF"/>
    <property type="match status" value="1"/>
</dbReference>
<protein>
    <recommendedName>
        <fullName evidence="1">GGDEF domain-containing protein</fullName>
    </recommendedName>
</protein>
<name>K2BAU7_9BACT</name>